<gene>
    <name evidence="2" type="ORF">LITE_LOCUS28774</name>
</gene>
<name>A0AAV0MI04_9ROSI</name>
<dbReference type="Proteomes" id="UP001154282">
    <property type="component" value="Unassembled WGS sequence"/>
</dbReference>
<dbReference type="EMBL" id="CAMGYJ010000007">
    <property type="protein sequence ID" value="CAI0445882.1"/>
    <property type="molecule type" value="Genomic_DNA"/>
</dbReference>
<keyword evidence="1" id="KW-0732">Signal</keyword>
<feature type="chain" id="PRO_5043964894" description="Secreted protein" evidence="1">
    <location>
        <begin position="19"/>
        <end position="105"/>
    </location>
</feature>
<comment type="caution">
    <text evidence="2">The sequence shown here is derived from an EMBL/GenBank/DDBJ whole genome shotgun (WGS) entry which is preliminary data.</text>
</comment>
<organism evidence="2 3">
    <name type="scientific">Linum tenue</name>
    <dbReference type="NCBI Taxonomy" id="586396"/>
    <lineage>
        <taxon>Eukaryota</taxon>
        <taxon>Viridiplantae</taxon>
        <taxon>Streptophyta</taxon>
        <taxon>Embryophyta</taxon>
        <taxon>Tracheophyta</taxon>
        <taxon>Spermatophyta</taxon>
        <taxon>Magnoliopsida</taxon>
        <taxon>eudicotyledons</taxon>
        <taxon>Gunneridae</taxon>
        <taxon>Pentapetalae</taxon>
        <taxon>rosids</taxon>
        <taxon>fabids</taxon>
        <taxon>Malpighiales</taxon>
        <taxon>Linaceae</taxon>
        <taxon>Linum</taxon>
    </lineage>
</organism>
<evidence type="ECO:0008006" key="4">
    <source>
        <dbReference type="Google" id="ProtNLM"/>
    </source>
</evidence>
<proteinExistence type="predicted"/>
<protein>
    <recommendedName>
        <fullName evidence="4">Secreted protein</fullName>
    </recommendedName>
</protein>
<dbReference type="AlphaFoldDB" id="A0AAV0MI04"/>
<evidence type="ECO:0000256" key="1">
    <source>
        <dbReference type="SAM" id="SignalP"/>
    </source>
</evidence>
<feature type="signal peptide" evidence="1">
    <location>
        <begin position="1"/>
        <end position="18"/>
    </location>
</feature>
<evidence type="ECO:0000313" key="2">
    <source>
        <dbReference type="EMBL" id="CAI0445882.1"/>
    </source>
</evidence>
<accession>A0AAV0MI04</accession>
<keyword evidence="3" id="KW-1185">Reference proteome</keyword>
<sequence length="105" mass="11789">MSNFEGLILVFVFDLCYSFGFCSRVRGEEEVTAGEGIRWSCEGQKRFPSAFPGCRRRRRGCLADEGGAAAACWWVEAAREGRRGLERRGWYLDLGGGQRESTVDI</sequence>
<evidence type="ECO:0000313" key="3">
    <source>
        <dbReference type="Proteomes" id="UP001154282"/>
    </source>
</evidence>
<reference evidence="2" key="1">
    <citation type="submission" date="2022-08" db="EMBL/GenBank/DDBJ databases">
        <authorList>
            <person name="Gutierrez-Valencia J."/>
        </authorList>
    </citation>
    <scope>NUCLEOTIDE SEQUENCE</scope>
</reference>